<reference evidence="3 4" key="1">
    <citation type="submission" date="2024-06" db="EMBL/GenBank/DDBJ databases">
        <title>Complete genome of Phlyctema vagabunda strain 19-DSS-EL-015.</title>
        <authorList>
            <person name="Fiorenzani C."/>
        </authorList>
    </citation>
    <scope>NUCLEOTIDE SEQUENCE [LARGE SCALE GENOMIC DNA]</scope>
    <source>
        <strain evidence="3 4">19-DSS-EL-015</strain>
    </source>
</reference>
<keyword evidence="4" id="KW-1185">Reference proteome</keyword>
<feature type="region of interest" description="Disordered" evidence="1">
    <location>
        <begin position="1"/>
        <end position="24"/>
    </location>
</feature>
<name>A0ABR4PI61_9HELO</name>
<dbReference type="InterPro" id="IPR036514">
    <property type="entry name" value="SGNH_hydro_sf"/>
</dbReference>
<evidence type="ECO:0000313" key="4">
    <source>
        <dbReference type="Proteomes" id="UP001629113"/>
    </source>
</evidence>
<dbReference type="SUPFAM" id="SSF52266">
    <property type="entry name" value="SGNH hydrolase"/>
    <property type="match status" value="1"/>
</dbReference>
<protein>
    <submittedName>
        <fullName evidence="3">Acetylhydrolase</fullName>
    </submittedName>
</protein>
<organism evidence="3 4">
    <name type="scientific">Phlyctema vagabunda</name>
    <dbReference type="NCBI Taxonomy" id="108571"/>
    <lineage>
        <taxon>Eukaryota</taxon>
        <taxon>Fungi</taxon>
        <taxon>Dikarya</taxon>
        <taxon>Ascomycota</taxon>
        <taxon>Pezizomycotina</taxon>
        <taxon>Leotiomycetes</taxon>
        <taxon>Helotiales</taxon>
        <taxon>Dermateaceae</taxon>
        <taxon>Phlyctema</taxon>
    </lineage>
</organism>
<dbReference type="Pfam" id="PF13472">
    <property type="entry name" value="Lipase_GDSL_2"/>
    <property type="match status" value="1"/>
</dbReference>
<dbReference type="Proteomes" id="UP001629113">
    <property type="component" value="Unassembled WGS sequence"/>
</dbReference>
<accession>A0ABR4PI61</accession>
<feature type="domain" description="SGNH hydrolase-type esterase" evidence="2">
    <location>
        <begin position="61"/>
        <end position="225"/>
    </location>
</feature>
<sequence>MESNTAVGPEDAPVHEKHADSDPRQLIRASMKFKSRSHDTHHAGHLPVLDQIPALGFTTVLIGDSMIERLQTTGASTRTANLASSFNAGVGGDRIESVLYRLDLGLFTRLQDRGIQVWVLMLGTNHMGKKKKGLKSKELDAYRVLVQALLRIAPQSRILACALFPRTDVEEANLDHANSQLVDLVREVNGQLGAEKVVWLDATARVDRDEHLLDHVHLNEDGYRIWDAVLYPKILELLAEVEEEKS</sequence>
<comment type="caution">
    <text evidence="3">The sequence shown here is derived from an EMBL/GenBank/DDBJ whole genome shotgun (WGS) entry which is preliminary data.</text>
</comment>
<evidence type="ECO:0000259" key="2">
    <source>
        <dbReference type="Pfam" id="PF13472"/>
    </source>
</evidence>
<gene>
    <name evidence="3" type="ORF">PVAG01_04741</name>
</gene>
<feature type="compositionally biased region" description="Basic and acidic residues" evidence="1">
    <location>
        <begin position="12"/>
        <end position="24"/>
    </location>
</feature>
<dbReference type="Gene3D" id="3.40.50.1110">
    <property type="entry name" value="SGNH hydrolase"/>
    <property type="match status" value="1"/>
</dbReference>
<evidence type="ECO:0000313" key="3">
    <source>
        <dbReference type="EMBL" id="KAL3422994.1"/>
    </source>
</evidence>
<dbReference type="InterPro" id="IPR013830">
    <property type="entry name" value="SGNH_hydro"/>
</dbReference>
<evidence type="ECO:0000256" key="1">
    <source>
        <dbReference type="SAM" id="MobiDB-lite"/>
    </source>
</evidence>
<proteinExistence type="predicted"/>
<dbReference type="EMBL" id="JBFCZG010000004">
    <property type="protein sequence ID" value="KAL3422994.1"/>
    <property type="molecule type" value="Genomic_DNA"/>
</dbReference>